<evidence type="ECO:0000256" key="1">
    <source>
        <dbReference type="SAM" id="MobiDB-lite"/>
    </source>
</evidence>
<feature type="region of interest" description="Disordered" evidence="1">
    <location>
        <begin position="1"/>
        <end position="52"/>
    </location>
</feature>
<evidence type="ECO:0000313" key="2">
    <source>
        <dbReference type="EMBL" id="CAI9730883.1"/>
    </source>
</evidence>
<sequence length="92" mass="10673">MLAMKTQQQQQEQEQQEQQQEQEQRQDGDHDNETAAWLGGDHGDDDKNGDRDCVDKEEITKHTVFSANESILECKSYLKIAYFDPVICQKIN</sequence>
<organism evidence="2 3">
    <name type="scientific">Octopus vulgaris</name>
    <name type="common">Common octopus</name>
    <dbReference type="NCBI Taxonomy" id="6645"/>
    <lineage>
        <taxon>Eukaryota</taxon>
        <taxon>Metazoa</taxon>
        <taxon>Spiralia</taxon>
        <taxon>Lophotrochozoa</taxon>
        <taxon>Mollusca</taxon>
        <taxon>Cephalopoda</taxon>
        <taxon>Coleoidea</taxon>
        <taxon>Octopodiformes</taxon>
        <taxon>Octopoda</taxon>
        <taxon>Incirrata</taxon>
        <taxon>Octopodidae</taxon>
        <taxon>Octopus</taxon>
    </lineage>
</organism>
<feature type="compositionally biased region" description="Basic and acidic residues" evidence="1">
    <location>
        <begin position="41"/>
        <end position="52"/>
    </location>
</feature>
<evidence type="ECO:0000313" key="3">
    <source>
        <dbReference type="Proteomes" id="UP001162480"/>
    </source>
</evidence>
<feature type="compositionally biased region" description="Basic and acidic residues" evidence="1">
    <location>
        <begin position="22"/>
        <end position="33"/>
    </location>
</feature>
<reference evidence="2" key="1">
    <citation type="submission" date="2023-08" db="EMBL/GenBank/DDBJ databases">
        <authorList>
            <person name="Alioto T."/>
            <person name="Alioto T."/>
            <person name="Gomez Garrido J."/>
        </authorList>
    </citation>
    <scope>NUCLEOTIDE SEQUENCE</scope>
</reference>
<dbReference type="AlphaFoldDB" id="A0AA36FDN8"/>
<gene>
    <name evidence="2" type="ORF">OCTVUL_1B031511</name>
</gene>
<keyword evidence="3" id="KW-1185">Reference proteome</keyword>
<dbReference type="EMBL" id="OX597825">
    <property type="protein sequence ID" value="CAI9730883.1"/>
    <property type="molecule type" value="Genomic_DNA"/>
</dbReference>
<feature type="compositionally biased region" description="Low complexity" evidence="1">
    <location>
        <begin position="7"/>
        <end position="21"/>
    </location>
</feature>
<name>A0AA36FDN8_OCTVU</name>
<dbReference type="Proteomes" id="UP001162480">
    <property type="component" value="Chromosome 12"/>
</dbReference>
<accession>A0AA36FDN8</accession>
<proteinExistence type="predicted"/>
<protein>
    <submittedName>
        <fullName evidence="2">Uncharacterized protein</fullName>
    </submittedName>
</protein>